<dbReference type="InterPro" id="IPR031452">
    <property type="entry name" value="Kre1"/>
</dbReference>
<organism evidence="2 3">
    <name type="scientific">Meyerozyma guilliermondii (strain ATCC 6260 / CBS 566 / DSM 6381 / JCM 1539 / NBRC 10279 / NRRL Y-324)</name>
    <name type="common">Yeast</name>
    <name type="synonym">Candida guilliermondii</name>
    <dbReference type="NCBI Taxonomy" id="294746"/>
    <lineage>
        <taxon>Eukaryota</taxon>
        <taxon>Fungi</taxon>
        <taxon>Dikarya</taxon>
        <taxon>Ascomycota</taxon>
        <taxon>Saccharomycotina</taxon>
        <taxon>Pichiomycetes</taxon>
        <taxon>Debaryomycetaceae</taxon>
        <taxon>Meyerozyma</taxon>
    </lineage>
</organism>
<dbReference type="KEGG" id="pgu:PGUG_00351"/>
<accession>A5DAP6</accession>
<evidence type="ECO:0000313" key="2">
    <source>
        <dbReference type="EMBL" id="EDK36253.1"/>
    </source>
</evidence>
<evidence type="ECO:0008006" key="4">
    <source>
        <dbReference type="Google" id="ProtNLM"/>
    </source>
</evidence>
<dbReference type="EMBL" id="CH408155">
    <property type="protein sequence ID" value="EDK36253.1"/>
    <property type="molecule type" value="Genomic_DNA"/>
</dbReference>
<dbReference type="HOGENOM" id="CLU_156717_0_0_1"/>
<dbReference type="GeneID" id="5129214"/>
<evidence type="ECO:0000313" key="3">
    <source>
        <dbReference type="Proteomes" id="UP000001997"/>
    </source>
</evidence>
<dbReference type="OMA" id="MGIQSSI"/>
<dbReference type="InParanoid" id="A5DAP6"/>
<sequence>MRLNAFLTLLTICTAMVVAATTSATTTTLVWVTVTQSGKLATIQTAFKQEFKSTYTSAETSDVKSGEVGLGTLSGNIGEVRSYERTTISANDGILNAGSTSALMGMAVFLGMIF</sequence>
<dbReference type="OrthoDB" id="5406216at2759"/>
<reference evidence="2 3" key="1">
    <citation type="journal article" date="2009" name="Nature">
        <title>Evolution of pathogenicity and sexual reproduction in eight Candida genomes.</title>
        <authorList>
            <person name="Butler G."/>
            <person name="Rasmussen M.D."/>
            <person name="Lin M.F."/>
            <person name="Santos M.A."/>
            <person name="Sakthikumar S."/>
            <person name="Munro C.A."/>
            <person name="Rheinbay E."/>
            <person name="Grabherr M."/>
            <person name="Forche A."/>
            <person name="Reedy J.L."/>
            <person name="Agrafioti I."/>
            <person name="Arnaud M.B."/>
            <person name="Bates S."/>
            <person name="Brown A.J."/>
            <person name="Brunke S."/>
            <person name="Costanzo M.C."/>
            <person name="Fitzpatrick D.A."/>
            <person name="de Groot P.W."/>
            <person name="Harris D."/>
            <person name="Hoyer L.L."/>
            <person name="Hube B."/>
            <person name="Klis F.M."/>
            <person name="Kodira C."/>
            <person name="Lennard N."/>
            <person name="Logue M.E."/>
            <person name="Martin R."/>
            <person name="Neiman A.M."/>
            <person name="Nikolaou E."/>
            <person name="Quail M.A."/>
            <person name="Quinn J."/>
            <person name="Santos M.C."/>
            <person name="Schmitzberger F.F."/>
            <person name="Sherlock G."/>
            <person name="Shah P."/>
            <person name="Silverstein K.A."/>
            <person name="Skrzypek M.S."/>
            <person name="Soll D."/>
            <person name="Staggs R."/>
            <person name="Stansfield I."/>
            <person name="Stumpf M.P."/>
            <person name="Sudbery P.E."/>
            <person name="Srikantha T."/>
            <person name="Zeng Q."/>
            <person name="Berman J."/>
            <person name="Berriman M."/>
            <person name="Heitman J."/>
            <person name="Gow N.A."/>
            <person name="Lorenz M.C."/>
            <person name="Birren B.W."/>
            <person name="Kellis M."/>
            <person name="Cuomo C.A."/>
        </authorList>
    </citation>
    <scope>NUCLEOTIDE SEQUENCE [LARGE SCALE GENOMIC DNA]</scope>
    <source>
        <strain evidence="3">ATCC 6260 / CBS 566 / DSM 6381 / JCM 1539 / NBRC 10279 / NRRL Y-324</strain>
    </source>
</reference>
<dbReference type="AlphaFoldDB" id="A5DAP6"/>
<dbReference type="GO" id="GO:0031505">
    <property type="term" value="P:fungal-type cell wall organization"/>
    <property type="evidence" value="ECO:0007669"/>
    <property type="project" value="InterPro"/>
</dbReference>
<proteinExistence type="predicted"/>
<dbReference type="eggNOG" id="ENOG502SFZS">
    <property type="taxonomic scope" value="Eukaryota"/>
</dbReference>
<keyword evidence="3" id="KW-1185">Reference proteome</keyword>
<dbReference type="VEuPathDB" id="FungiDB:PGUG_00351"/>
<gene>
    <name evidence="2" type="ORF">PGUG_00351</name>
</gene>
<dbReference type="RefSeq" id="XP_001486974.1">
    <property type="nucleotide sequence ID" value="XM_001486924.1"/>
</dbReference>
<feature type="chain" id="PRO_5002680999" description="Protein KRE1" evidence="1">
    <location>
        <begin position="20"/>
        <end position="114"/>
    </location>
</feature>
<keyword evidence="1" id="KW-0732">Signal</keyword>
<dbReference type="Proteomes" id="UP000001997">
    <property type="component" value="Unassembled WGS sequence"/>
</dbReference>
<protein>
    <recommendedName>
        <fullName evidence="4">Protein KRE1</fullName>
    </recommendedName>
</protein>
<name>A5DAP6_PICGU</name>
<feature type="signal peptide" evidence="1">
    <location>
        <begin position="1"/>
        <end position="19"/>
    </location>
</feature>
<evidence type="ECO:0000256" key="1">
    <source>
        <dbReference type="SAM" id="SignalP"/>
    </source>
</evidence>
<dbReference type="Pfam" id="PF17056">
    <property type="entry name" value="KRE1"/>
    <property type="match status" value="1"/>
</dbReference>